<reference evidence="2" key="1">
    <citation type="submission" date="2020-03" db="EMBL/GenBank/DDBJ databases">
        <title>The deep terrestrial virosphere.</title>
        <authorList>
            <person name="Holmfeldt K."/>
            <person name="Nilsson E."/>
            <person name="Simone D."/>
            <person name="Lopez-Fernandez M."/>
            <person name="Wu X."/>
            <person name="de Brujin I."/>
            <person name="Lundin D."/>
            <person name="Andersson A."/>
            <person name="Bertilsson S."/>
            <person name="Dopson M."/>
        </authorList>
    </citation>
    <scope>NUCLEOTIDE SEQUENCE</scope>
    <source>
        <strain evidence="2">TM448A01166</strain>
        <strain evidence="3">TM448B00801</strain>
    </source>
</reference>
<name>A0A6H1ZNJ5_9ZZZZ</name>
<evidence type="ECO:0000256" key="1">
    <source>
        <dbReference type="SAM" id="MobiDB-lite"/>
    </source>
</evidence>
<feature type="region of interest" description="Disordered" evidence="1">
    <location>
        <begin position="1"/>
        <end position="67"/>
    </location>
</feature>
<feature type="region of interest" description="Disordered" evidence="1">
    <location>
        <begin position="280"/>
        <end position="314"/>
    </location>
</feature>
<evidence type="ECO:0008006" key="4">
    <source>
        <dbReference type="Google" id="ProtNLM"/>
    </source>
</evidence>
<evidence type="ECO:0000313" key="2">
    <source>
        <dbReference type="EMBL" id="QJA48845.1"/>
    </source>
</evidence>
<feature type="compositionally biased region" description="Acidic residues" evidence="1">
    <location>
        <begin position="58"/>
        <end position="67"/>
    </location>
</feature>
<organism evidence="2">
    <name type="scientific">viral metagenome</name>
    <dbReference type="NCBI Taxonomy" id="1070528"/>
    <lineage>
        <taxon>unclassified sequences</taxon>
        <taxon>metagenomes</taxon>
        <taxon>organismal metagenomes</taxon>
    </lineage>
</organism>
<feature type="compositionally biased region" description="Polar residues" evidence="1">
    <location>
        <begin position="18"/>
        <end position="30"/>
    </location>
</feature>
<proteinExistence type="predicted"/>
<accession>A0A6H1ZNJ5</accession>
<sequence>MPADLAEMAEQDAGGLSTAPSPDLSTQDTSDAPLAEGVPAEGAEADETTEAVLPAETAGDEGAEEEDELLAKLAERGANKKLLSKFKSADELVNSYQQLERRIGQVDEDAQWGRAMRQQMGDAALLEMLQGRQAQSGGEATAAGQEADMPTFDEIERLGQDIRTAEAAGRIADPVKQARFDDANRRYLRNAYELARQAEPIRELLDQFRQGEVVTREAYERGQAQAEAVQWVEQHRKSLYVGGDQANELSPFGKMVAAEDLRLKALNTPDGPARWSEAYRRAQERQPSASLAAVSKRSQRQTSVAPKSAPVDEDKFIRDLIEQKDQGVNPLFELSKLEAAAP</sequence>
<dbReference type="EMBL" id="MT144661">
    <property type="protein sequence ID" value="QJH96759.1"/>
    <property type="molecule type" value="Genomic_DNA"/>
</dbReference>
<dbReference type="EMBL" id="MT144105">
    <property type="protein sequence ID" value="QJA48845.1"/>
    <property type="molecule type" value="Genomic_DNA"/>
</dbReference>
<gene>
    <name evidence="2" type="ORF">TM448A01166_0017</name>
    <name evidence="3" type="ORF">TM448B00801_0017</name>
</gene>
<protein>
    <recommendedName>
        <fullName evidence="4">Capsid assembly protein</fullName>
    </recommendedName>
</protein>
<evidence type="ECO:0000313" key="3">
    <source>
        <dbReference type="EMBL" id="QJH96759.1"/>
    </source>
</evidence>
<dbReference type="AlphaFoldDB" id="A0A6H1ZNJ5"/>